<sequence length="158" mass="17764">MFAYHKKRTISKSLESFGTSEFLGLTPSGTRKEGVCGVGRMISPMYTELIYIVAPHGAAKGIILWGLSNNHNQLLNNMRNLLCTVFPRLRRTSAQLIKLFIIDPINPIKKCKAFVHIHIDQITGAAIIVYFLQLSNCERMASKQNSSCKNPRQMVQVN</sequence>
<reference evidence="2" key="1">
    <citation type="submission" date="2025-08" db="UniProtKB">
        <authorList>
            <consortium name="RefSeq"/>
        </authorList>
    </citation>
    <scope>IDENTIFICATION</scope>
    <source>
        <tissue evidence="2">Entire body</tissue>
    </source>
</reference>
<keyword evidence="1" id="KW-1185">Reference proteome</keyword>
<gene>
    <name evidence="2" type="primary">LOC108737582</name>
</gene>
<dbReference type="RefSeq" id="XP_025833911.1">
    <property type="nucleotide sequence ID" value="XM_025978126.1"/>
</dbReference>
<dbReference type="KEGG" id="apln:108737582"/>
<accession>A0A7F5RD65</accession>
<proteinExistence type="predicted"/>
<name>A0A7F5RD65_AGRPL</name>
<evidence type="ECO:0000313" key="2">
    <source>
        <dbReference type="RefSeq" id="XP_025833911.1"/>
    </source>
</evidence>
<dbReference type="InParanoid" id="A0A7F5RD65"/>
<protein>
    <submittedName>
        <fullName evidence="2">Uncharacterized protein LOC108737582</fullName>
    </submittedName>
</protein>
<evidence type="ECO:0000313" key="1">
    <source>
        <dbReference type="Proteomes" id="UP000192223"/>
    </source>
</evidence>
<dbReference type="Proteomes" id="UP000192223">
    <property type="component" value="Unplaced"/>
</dbReference>
<dbReference type="GeneID" id="108737582"/>
<organism evidence="1 2">
    <name type="scientific">Agrilus planipennis</name>
    <name type="common">Emerald ash borer</name>
    <name type="synonym">Agrilus marcopoli</name>
    <dbReference type="NCBI Taxonomy" id="224129"/>
    <lineage>
        <taxon>Eukaryota</taxon>
        <taxon>Metazoa</taxon>
        <taxon>Ecdysozoa</taxon>
        <taxon>Arthropoda</taxon>
        <taxon>Hexapoda</taxon>
        <taxon>Insecta</taxon>
        <taxon>Pterygota</taxon>
        <taxon>Neoptera</taxon>
        <taxon>Endopterygota</taxon>
        <taxon>Coleoptera</taxon>
        <taxon>Polyphaga</taxon>
        <taxon>Elateriformia</taxon>
        <taxon>Buprestoidea</taxon>
        <taxon>Buprestidae</taxon>
        <taxon>Agrilinae</taxon>
        <taxon>Agrilus</taxon>
    </lineage>
</organism>
<dbReference type="AlphaFoldDB" id="A0A7F5RD65"/>